<dbReference type="AlphaFoldDB" id="M7ZSR9"/>
<name>M7ZSR9_TRIUA</name>
<dbReference type="InterPro" id="IPR002213">
    <property type="entry name" value="UDP_glucos_trans"/>
</dbReference>
<dbReference type="PROSITE" id="PS00375">
    <property type="entry name" value="UDPGT"/>
    <property type="match status" value="1"/>
</dbReference>
<dbReference type="EMBL" id="KD072605">
    <property type="protein sequence ID" value="EMS63167.1"/>
    <property type="molecule type" value="Genomic_DNA"/>
</dbReference>
<evidence type="ECO:0000256" key="2">
    <source>
        <dbReference type="ARBA" id="ARBA00022679"/>
    </source>
</evidence>
<proteinExistence type="inferred from homology"/>
<dbReference type="CDD" id="cd03784">
    <property type="entry name" value="GT1_Gtf-like"/>
    <property type="match status" value="1"/>
</dbReference>
<dbReference type="EC" id="2.4.1.-" evidence="4"/>
<keyword evidence="2 3" id="KW-0808">Transferase</keyword>
<dbReference type="PANTHER" id="PTHR48045">
    <property type="entry name" value="UDP-GLYCOSYLTRANSFERASE 72B1"/>
    <property type="match status" value="1"/>
</dbReference>
<sequence length="528" mass="56572">MAVAIEASSGAAGLGQRGLGVLVLVISAKGKGAALAVRRCEEGRDGPDLGGPKAEERFPCTATVAGPDFVHRRMGSVDVVGGVALASIPSGIPDDDEEPPGFASIAHAMEHHMPAHLEQMLARGEAPGARGAACLIVDVLASWAVPVASRCGVPVVGFWPAMLATFGVVAAIPELLSKGFISDCGSPISTEGLNKDEAKADLQIANNLRIVPEDLQLGTKELLPWLVGCAASQRSRFAFWLQILQRAKSLRCLLVNSFPGEAADVVSGQHGAPQDLRILQVGPLLTDGLLDDPHELPAENPSMWQADGSCMDWLDQQRAGSVIYVSFGSWVAPIGPVKISELAHGLEATGRPFLWVLKNDPSWRAGLPSGYMETVAGRGKVVSWAPQGGVLAHEAVGCYLTHCGWNSTLEAIQHGVRLLCYPVSGDQFINSAFIVKMWEIGIRLRSTGRGDVKDYIERILEGEDGRRLQEKMNELRERVAVGEARNFVMNYNMQGMAKTIPELFVMLESTKAKPYIGNFIITVNTLSC</sequence>
<dbReference type="InterPro" id="IPR035595">
    <property type="entry name" value="UDP_glycos_trans_CS"/>
</dbReference>
<evidence type="ECO:0000256" key="1">
    <source>
        <dbReference type="ARBA" id="ARBA00009995"/>
    </source>
</evidence>
<gene>
    <name evidence="5" type="ORF">TRIUR3_26182</name>
</gene>
<dbReference type="PANTHER" id="PTHR48045:SF38">
    <property type="entry name" value="GLYCOSYLTRANSFERASE"/>
    <property type="match status" value="1"/>
</dbReference>
<evidence type="ECO:0000256" key="3">
    <source>
        <dbReference type="RuleBase" id="RU003718"/>
    </source>
</evidence>
<dbReference type="Pfam" id="PF00201">
    <property type="entry name" value="UDPGT"/>
    <property type="match status" value="1"/>
</dbReference>
<dbReference type="STRING" id="4572.M7ZSR9"/>
<organism evidence="5">
    <name type="scientific">Triticum urartu</name>
    <name type="common">Red wild einkorn</name>
    <name type="synonym">Crithodium urartu</name>
    <dbReference type="NCBI Taxonomy" id="4572"/>
    <lineage>
        <taxon>Eukaryota</taxon>
        <taxon>Viridiplantae</taxon>
        <taxon>Streptophyta</taxon>
        <taxon>Embryophyta</taxon>
        <taxon>Tracheophyta</taxon>
        <taxon>Spermatophyta</taxon>
        <taxon>Magnoliopsida</taxon>
        <taxon>Liliopsida</taxon>
        <taxon>Poales</taxon>
        <taxon>Poaceae</taxon>
        <taxon>BOP clade</taxon>
        <taxon>Pooideae</taxon>
        <taxon>Triticodae</taxon>
        <taxon>Triticeae</taxon>
        <taxon>Triticinae</taxon>
        <taxon>Triticum</taxon>
    </lineage>
</organism>
<keyword evidence="3" id="KW-0328">Glycosyltransferase</keyword>
<dbReference type="FunFam" id="3.40.50.2000:FF:000122">
    <property type="entry name" value="Glycosyltransferase"/>
    <property type="match status" value="1"/>
</dbReference>
<accession>M7ZSR9</accession>
<dbReference type="SUPFAM" id="SSF53756">
    <property type="entry name" value="UDP-Glycosyltransferase/glycogen phosphorylase"/>
    <property type="match status" value="1"/>
</dbReference>
<evidence type="ECO:0000313" key="5">
    <source>
        <dbReference type="EMBL" id="EMS63167.1"/>
    </source>
</evidence>
<comment type="similarity">
    <text evidence="1 3">Belongs to the UDP-glycosyltransferase family.</text>
</comment>
<reference evidence="5" key="1">
    <citation type="journal article" date="2013" name="Nature">
        <title>Draft genome of the wheat A-genome progenitor Triticum urartu.</title>
        <authorList>
            <person name="Ling H.Q."/>
            <person name="Zhao S."/>
            <person name="Liu D."/>
            <person name="Wang J."/>
            <person name="Sun H."/>
            <person name="Zhang C."/>
            <person name="Fan H."/>
            <person name="Li D."/>
            <person name="Dong L."/>
            <person name="Tao Y."/>
            <person name="Gao C."/>
            <person name="Wu H."/>
            <person name="Li Y."/>
            <person name="Cui Y."/>
            <person name="Guo X."/>
            <person name="Zheng S."/>
            <person name="Wang B."/>
            <person name="Yu K."/>
            <person name="Liang Q."/>
            <person name="Yang W."/>
            <person name="Lou X."/>
            <person name="Chen J."/>
            <person name="Feng M."/>
            <person name="Jian J."/>
            <person name="Zhang X."/>
            <person name="Luo G."/>
            <person name="Jiang Y."/>
            <person name="Liu J."/>
            <person name="Wang Z."/>
            <person name="Sha Y."/>
            <person name="Zhang B."/>
            <person name="Wu H."/>
            <person name="Tang D."/>
            <person name="Shen Q."/>
            <person name="Xue P."/>
            <person name="Zou S."/>
            <person name="Wang X."/>
            <person name="Liu X."/>
            <person name="Wang F."/>
            <person name="Yang Y."/>
            <person name="An X."/>
            <person name="Dong Z."/>
            <person name="Zhang K."/>
            <person name="Zhang X."/>
            <person name="Luo M.C."/>
            <person name="Dvorak J."/>
            <person name="Tong Y."/>
            <person name="Wang J."/>
            <person name="Yang H."/>
            <person name="Li Z."/>
            <person name="Wang D."/>
            <person name="Zhang A."/>
            <person name="Wang J."/>
        </authorList>
    </citation>
    <scope>NUCLEOTIDE SEQUENCE</scope>
</reference>
<evidence type="ECO:0000256" key="4">
    <source>
        <dbReference type="RuleBase" id="RU362057"/>
    </source>
</evidence>
<dbReference type="OMA" id="RRIVANM"/>
<dbReference type="eggNOG" id="KOG1192">
    <property type="taxonomic scope" value="Eukaryota"/>
</dbReference>
<dbReference type="GO" id="GO:0008194">
    <property type="term" value="F:UDP-glycosyltransferase activity"/>
    <property type="evidence" value="ECO:0007669"/>
    <property type="project" value="InterPro"/>
</dbReference>
<dbReference type="Gene3D" id="3.40.50.2000">
    <property type="entry name" value="Glycogen Phosphorylase B"/>
    <property type="match status" value="2"/>
</dbReference>
<protein>
    <recommendedName>
        <fullName evidence="4">Glycosyltransferase</fullName>
        <ecNumber evidence="4">2.4.1.-</ecNumber>
    </recommendedName>
</protein>